<evidence type="ECO:0000313" key="3">
    <source>
        <dbReference type="Proteomes" id="UP000032552"/>
    </source>
</evidence>
<protein>
    <recommendedName>
        <fullName evidence="1">ASCH domain-containing protein</fullName>
    </recommendedName>
</protein>
<dbReference type="SUPFAM" id="SSF88697">
    <property type="entry name" value="PUA domain-like"/>
    <property type="match status" value="1"/>
</dbReference>
<dbReference type="PANTHER" id="PTHR39203:SF1">
    <property type="entry name" value="CYTOPLASMIC PROTEIN"/>
    <property type="match status" value="1"/>
</dbReference>
<accession>A0A0C9Q8F4</accession>
<dbReference type="CDD" id="cd06553">
    <property type="entry name" value="ASCH_Ef3133_like"/>
    <property type="match status" value="1"/>
</dbReference>
<dbReference type="Proteomes" id="UP000032552">
    <property type="component" value="Unassembled WGS sequence"/>
</dbReference>
<dbReference type="InterPro" id="IPR007374">
    <property type="entry name" value="ASCH_domain"/>
</dbReference>
<dbReference type="EMBL" id="BAYM01000050">
    <property type="protein sequence ID" value="GAN36142.1"/>
    <property type="molecule type" value="Genomic_DNA"/>
</dbReference>
<organism evidence="2 3">
    <name type="scientific">Lacticaseibacillus paracasei NRIC 0644</name>
    <dbReference type="NCBI Taxonomy" id="1435038"/>
    <lineage>
        <taxon>Bacteria</taxon>
        <taxon>Bacillati</taxon>
        <taxon>Bacillota</taxon>
        <taxon>Bacilli</taxon>
        <taxon>Lactobacillales</taxon>
        <taxon>Lactobacillaceae</taxon>
        <taxon>Lacticaseibacillus</taxon>
    </lineage>
</organism>
<sequence>MNAMADQQELDDFFAHAKAALDLPADTYEDAYQLGGAKFADKLAALVKTGKKTATSSGFELYTIEQDPLPNAGVYNIILNRADKPVALTFTDNVFVTPFMKVTADIAKREGEDDQSLASWREVHQAFFSREYQANGIQFDPESSMVVVEEFHTVYPVVQTR</sequence>
<evidence type="ECO:0000313" key="2">
    <source>
        <dbReference type="EMBL" id="GAN36142.1"/>
    </source>
</evidence>
<comment type="caution">
    <text evidence="2">The sequence shown here is derived from an EMBL/GenBank/DDBJ whole genome shotgun (WGS) entry which is preliminary data.</text>
</comment>
<dbReference type="AlphaFoldDB" id="A0A0C9Q8F4"/>
<dbReference type="PANTHER" id="PTHR39203">
    <property type="entry name" value="CYTOPLASMIC PROTEIN-RELATED"/>
    <property type="match status" value="1"/>
</dbReference>
<name>A0A0C9Q8F4_LACPA</name>
<gene>
    <name evidence="2" type="ORF">LC0644_0731</name>
</gene>
<dbReference type="InterPro" id="IPR015947">
    <property type="entry name" value="PUA-like_sf"/>
</dbReference>
<dbReference type="InterPro" id="IPR009326">
    <property type="entry name" value="DUF984"/>
</dbReference>
<evidence type="ECO:0000259" key="1">
    <source>
        <dbReference type="SMART" id="SM01022"/>
    </source>
</evidence>
<feature type="domain" description="ASCH" evidence="1">
    <location>
        <begin position="32"/>
        <end position="155"/>
    </location>
</feature>
<proteinExistence type="predicted"/>
<dbReference type="PIRSF" id="PIRSF021320">
    <property type="entry name" value="DUF984"/>
    <property type="match status" value="1"/>
</dbReference>
<dbReference type="Pfam" id="PF04266">
    <property type="entry name" value="ASCH"/>
    <property type="match status" value="1"/>
</dbReference>
<reference evidence="3" key="1">
    <citation type="submission" date="2014-05" db="EMBL/GenBank/DDBJ databases">
        <title>Whole genome sequencing of Lactobacillus casei NRIC0644.</title>
        <authorList>
            <person name="Atarashi H."/>
            <person name="Yoshida Y."/>
            <person name="Fujimura S."/>
            <person name="Tanaka N."/>
            <person name="Shiwa Y."/>
            <person name="Yoshikawa H."/>
            <person name="Okada S."/>
            <person name="Nakagawa J."/>
        </authorList>
    </citation>
    <scope>NUCLEOTIDE SEQUENCE [LARGE SCALE GENOMIC DNA]</scope>
    <source>
        <strain evidence="3">NRIC0644</strain>
    </source>
</reference>
<dbReference type="SMART" id="SM01022">
    <property type="entry name" value="ASCH"/>
    <property type="match status" value="1"/>
</dbReference>
<dbReference type="Gene3D" id="3.10.400.10">
    <property type="entry name" value="Sulfate adenylyltransferase"/>
    <property type="match status" value="1"/>
</dbReference>